<keyword evidence="6" id="KW-0378">Hydrolase</keyword>
<dbReference type="Pfam" id="PF00366">
    <property type="entry name" value="Ribosomal_S17"/>
    <property type="match status" value="1"/>
</dbReference>
<evidence type="ECO:0000256" key="1">
    <source>
        <dbReference type="ARBA" id="ARBA00010254"/>
    </source>
</evidence>
<keyword evidence="3" id="KW-0689">Ribosomal protein</keyword>
<keyword evidence="11" id="KW-1185">Reference proteome</keyword>
<dbReference type="Gene3D" id="3.40.1090.10">
    <property type="entry name" value="Cytosolic phospholipase A2 catalytic domain"/>
    <property type="match status" value="2"/>
</dbReference>
<dbReference type="InterPro" id="IPR012340">
    <property type="entry name" value="NA-bd_OB-fold"/>
</dbReference>
<feature type="short sequence motif" description="GXGXXG" evidence="6">
    <location>
        <begin position="408"/>
        <end position="413"/>
    </location>
</feature>
<feature type="short sequence motif" description="DGA/G" evidence="6">
    <location>
        <begin position="571"/>
        <end position="573"/>
    </location>
</feature>
<dbReference type="PROSITE" id="PS51635">
    <property type="entry name" value="PNPLA"/>
    <property type="match status" value="1"/>
</dbReference>
<feature type="region of interest" description="Disordered" evidence="8">
    <location>
        <begin position="844"/>
        <end position="869"/>
    </location>
</feature>
<dbReference type="InterPro" id="IPR052580">
    <property type="entry name" value="Lipid_Hydrolase"/>
</dbReference>
<feature type="compositionally biased region" description="Basic and acidic residues" evidence="8">
    <location>
        <begin position="847"/>
        <end position="869"/>
    </location>
</feature>
<evidence type="ECO:0000256" key="3">
    <source>
        <dbReference type="ARBA" id="ARBA00022980"/>
    </source>
</evidence>
<feature type="short sequence motif" description="GXSXG" evidence="6">
    <location>
        <begin position="438"/>
        <end position="442"/>
    </location>
</feature>
<dbReference type="GO" id="GO:0016042">
    <property type="term" value="P:lipid catabolic process"/>
    <property type="evidence" value="ECO:0007669"/>
    <property type="project" value="UniProtKB-UniRule"/>
</dbReference>
<dbReference type="PANTHER" id="PTHR46394">
    <property type="entry name" value="ANNEXIN"/>
    <property type="match status" value="1"/>
</dbReference>
<dbReference type="PANTHER" id="PTHR46394:SF1">
    <property type="entry name" value="PNPLA DOMAIN-CONTAINING PROTEIN"/>
    <property type="match status" value="1"/>
</dbReference>
<feature type="active site" description="Nucleophile" evidence="6">
    <location>
        <position position="440"/>
    </location>
</feature>
<evidence type="ECO:0000256" key="6">
    <source>
        <dbReference type="PROSITE-ProRule" id="PRU01161"/>
    </source>
</evidence>
<dbReference type="AlphaFoldDB" id="A0AAV9ILE4"/>
<dbReference type="GO" id="GO:0003735">
    <property type="term" value="F:structural constituent of ribosome"/>
    <property type="evidence" value="ECO:0007669"/>
    <property type="project" value="InterPro"/>
</dbReference>
<dbReference type="SUPFAM" id="SSF50249">
    <property type="entry name" value="Nucleic acid-binding proteins"/>
    <property type="match status" value="1"/>
</dbReference>
<name>A0AAV9ILE4_9RHOD</name>
<dbReference type="InterPro" id="IPR002641">
    <property type="entry name" value="PNPLA_dom"/>
</dbReference>
<evidence type="ECO:0000256" key="4">
    <source>
        <dbReference type="ARBA" id="ARBA00023098"/>
    </source>
</evidence>
<sequence>MWWPLLRLAVGKRLVSSYTFQDNIWNHNNTKHSLVLPTFYKSLHSSKLTWSGESTKDDILSPSSETHSLEQDNFRGKSCKFRQVDRSKLIHEYYPELRIKPPFFEYEPDRDRLIYQAPYFQAPLQLIESLSTEEIIAALKEYGGWLKGDRELLLQRLIFYTRPRPEELIHGKVSSTRMNKTVTVVSRRPCYYKRLKVRTFRFRKFMAHDEFNLCDEGDEVLIRHCRPLSDRKRFVVVENYGKRIPTMANMEESILKAREKLLEETVQSLVTKSKGILGSKTLREFRYYIHKKPEEKQDSPLSTQQKDPEKQFLVDWKRYLQQWFPTSSSFDKQTQFVLSFLSNVKTASVVDPMYLLDSFTRSSNRERLEREKRKALYEQVIEQLEKYDAYCTDVDEEIRNTTAMAFSGGGVLGNAYVGALSVLEKHGLDYSKITKLAGTSAGALTAAALAVGHNAESCNNILRKTGFKDLFYPEYSSVLARRGGSSGQKLEEFVGRVLEEKTGNPDITLKQVYDEYGKEVVCVATELDTLRERKFRYQTDPDLPVRHAVRMSSSVPIILEHVEYDGHVYVDGGLTNNFPVDELPDENGIGMVADTWEILAQMRYFIHLDNADPEERDLVVAMKERWEHVSREKRRIVSVFDVAFASIRCLVQNNFALRLRIADVEEINHEHMQPPRNWWLCVGDIDSFHLDLDQDKQLELYNNGKLSALFLIQSWMRRLKRKQLNIPKDEILEGDWKAPVDLLWQALSLVSLTETKPVSSSMENDANENKAAVEEYRAKLESTIVEQYEEKGLGSLTETPSATTAKKLLEDAEEEKSSLQEQLGIYETIIQGIRDRLQQLSILSKSDTTKENDEQKEDTKEEHVVHRDM</sequence>
<dbReference type="EMBL" id="JANCYU010000060">
    <property type="protein sequence ID" value="KAK4528154.1"/>
    <property type="molecule type" value="Genomic_DNA"/>
</dbReference>
<keyword evidence="7" id="KW-0175">Coiled coil</keyword>
<evidence type="ECO:0000256" key="5">
    <source>
        <dbReference type="ARBA" id="ARBA00023274"/>
    </source>
</evidence>
<feature type="active site" description="Proton acceptor" evidence="6">
    <location>
        <position position="571"/>
    </location>
</feature>
<evidence type="ECO:0000256" key="7">
    <source>
        <dbReference type="SAM" id="Coils"/>
    </source>
</evidence>
<comment type="similarity">
    <text evidence="1">Belongs to the universal ribosomal protein uS17 family.</text>
</comment>
<dbReference type="GO" id="GO:0005840">
    <property type="term" value="C:ribosome"/>
    <property type="evidence" value="ECO:0007669"/>
    <property type="project" value="UniProtKB-KW"/>
</dbReference>
<reference evidence="10 11" key="1">
    <citation type="submission" date="2022-07" db="EMBL/GenBank/DDBJ databases">
        <title>Genome-wide signatures of adaptation to extreme environments.</title>
        <authorList>
            <person name="Cho C.H."/>
            <person name="Yoon H.S."/>
        </authorList>
    </citation>
    <scope>NUCLEOTIDE SEQUENCE [LARGE SCALE GENOMIC DNA]</scope>
    <source>
        <strain evidence="10 11">108.79 E11</strain>
    </source>
</reference>
<evidence type="ECO:0000259" key="9">
    <source>
        <dbReference type="PROSITE" id="PS51635"/>
    </source>
</evidence>
<feature type="domain" description="PNPLA" evidence="9">
    <location>
        <begin position="404"/>
        <end position="584"/>
    </location>
</feature>
<dbReference type="Gene3D" id="2.40.50.140">
    <property type="entry name" value="Nucleic acid-binding proteins"/>
    <property type="match status" value="1"/>
</dbReference>
<dbReference type="InterPro" id="IPR016035">
    <property type="entry name" value="Acyl_Trfase/lysoPLipase"/>
</dbReference>
<gene>
    <name evidence="10" type="ORF">GAYE_SCF51G6088</name>
</gene>
<comment type="subunit">
    <text evidence="2">Part of the 30S ribosomal subunit.</text>
</comment>
<accession>A0AAV9ILE4</accession>
<dbReference type="GO" id="GO:0006412">
    <property type="term" value="P:translation"/>
    <property type="evidence" value="ECO:0007669"/>
    <property type="project" value="InterPro"/>
</dbReference>
<evidence type="ECO:0000256" key="8">
    <source>
        <dbReference type="SAM" id="MobiDB-lite"/>
    </source>
</evidence>
<protein>
    <recommendedName>
        <fullName evidence="9">PNPLA domain-containing protein</fullName>
    </recommendedName>
</protein>
<dbReference type="Proteomes" id="UP001300502">
    <property type="component" value="Unassembled WGS sequence"/>
</dbReference>
<proteinExistence type="inferred from homology"/>
<keyword evidence="5" id="KW-0687">Ribonucleoprotein</keyword>
<keyword evidence="6" id="KW-0442">Lipid degradation</keyword>
<comment type="caution">
    <text evidence="10">The sequence shown here is derived from an EMBL/GenBank/DDBJ whole genome shotgun (WGS) entry which is preliminary data.</text>
</comment>
<evidence type="ECO:0000313" key="11">
    <source>
        <dbReference type="Proteomes" id="UP001300502"/>
    </source>
</evidence>
<dbReference type="InterPro" id="IPR000266">
    <property type="entry name" value="Ribosomal_uS17"/>
</dbReference>
<organism evidence="10 11">
    <name type="scientific">Galdieria yellowstonensis</name>
    <dbReference type="NCBI Taxonomy" id="3028027"/>
    <lineage>
        <taxon>Eukaryota</taxon>
        <taxon>Rhodophyta</taxon>
        <taxon>Bangiophyceae</taxon>
        <taxon>Galdieriales</taxon>
        <taxon>Galdieriaceae</taxon>
        <taxon>Galdieria</taxon>
    </lineage>
</organism>
<evidence type="ECO:0000313" key="10">
    <source>
        <dbReference type="EMBL" id="KAK4528154.1"/>
    </source>
</evidence>
<feature type="coiled-coil region" evidence="7">
    <location>
        <begin position="802"/>
        <end position="829"/>
    </location>
</feature>
<dbReference type="SUPFAM" id="SSF52151">
    <property type="entry name" value="FabD/lysophospholipase-like"/>
    <property type="match status" value="1"/>
</dbReference>
<dbReference type="CDD" id="cd00364">
    <property type="entry name" value="Ribosomal_uS17"/>
    <property type="match status" value="1"/>
</dbReference>
<evidence type="ECO:0000256" key="2">
    <source>
        <dbReference type="ARBA" id="ARBA00011458"/>
    </source>
</evidence>
<dbReference type="Pfam" id="PF01734">
    <property type="entry name" value="Patatin"/>
    <property type="match status" value="1"/>
</dbReference>
<dbReference type="GO" id="GO:1990904">
    <property type="term" value="C:ribonucleoprotein complex"/>
    <property type="evidence" value="ECO:0007669"/>
    <property type="project" value="UniProtKB-KW"/>
</dbReference>
<dbReference type="GO" id="GO:0016787">
    <property type="term" value="F:hydrolase activity"/>
    <property type="evidence" value="ECO:0007669"/>
    <property type="project" value="UniProtKB-UniRule"/>
</dbReference>
<keyword evidence="4 6" id="KW-0443">Lipid metabolism</keyword>